<organism evidence="3 4">
    <name type="scientific">Trichonephila clavata</name>
    <name type="common">Joro spider</name>
    <name type="synonym">Nephila clavata</name>
    <dbReference type="NCBI Taxonomy" id="2740835"/>
    <lineage>
        <taxon>Eukaryota</taxon>
        <taxon>Metazoa</taxon>
        <taxon>Ecdysozoa</taxon>
        <taxon>Arthropoda</taxon>
        <taxon>Chelicerata</taxon>
        <taxon>Arachnida</taxon>
        <taxon>Araneae</taxon>
        <taxon>Araneomorphae</taxon>
        <taxon>Entelegynae</taxon>
        <taxon>Araneoidea</taxon>
        <taxon>Nephilidae</taxon>
        <taxon>Trichonephila</taxon>
    </lineage>
</organism>
<evidence type="ECO:0000313" key="4">
    <source>
        <dbReference type="Proteomes" id="UP000887116"/>
    </source>
</evidence>
<dbReference type="AlphaFoldDB" id="A0A8X6GX53"/>
<evidence type="ECO:0000313" key="3">
    <source>
        <dbReference type="EMBL" id="GFR12958.1"/>
    </source>
</evidence>
<reference evidence="3" key="1">
    <citation type="submission" date="2020-07" db="EMBL/GenBank/DDBJ databases">
        <title>Multicomponent nature underlies the extraordinary mechanical properties of spider dragline silk.</title>
        <authorList>
            <person name="Kono N."/>
            <person name="Nakamura H."/>
            <person name="Mori M."/>
            <person name="Yoshida Y."/>
            <person name="Ohtoshi R."/>
            <person name="Malay A.D."/>
            <person name="Moran D.A.P."/>
            <person name="Tomita M."/>
            <person name="Numata K."/>
            <person name="Arakawa K."/>
        </authorList>
    </citation>
    <scope>NUCLEOTIDE SEQUENCE</scope>
</reference>
<dbReference type="InterPro" id="IPR031913">
    <property type="entry name" value="Spidroin_N"/>
</dbReference>
<dbReference type="EMBL" id="BMAO01006995">
    <property type="protein sequence ID" value="GFR12958.1"/>
    <property type="molecule type" value="Genomic_DNA"/>
</dbReference>
<name>A0A8X6GX53_TRICU</name>
<protein>
    <submittedName>
        <fullName evidence="3">Mijor ampullate spidroin 1A variant 2</fullName>
    </submittedName>
</protein>
<feature type="signal peptide" evidence="1">
    <location>
        <begin position="1"/>
        <end position="18"/>
    </location>
</feature>
<accession>A0A8X6GX53</accession>
<keyword evidence="1" id="KW-0732">Signal</keyword>
<evidence type="ECO:0000259" key="2">
    <source>
        <dbReference type="Pfam" id="PF16763"/>
    </source>
</evidence>
<dbReference type="Proteomes" id="UP000887116">
    <property type="component" value="Unassembled WGS sequence"/>
</dbReference>
<evidence type="ECO:0000256" key="1">
    <source>
        <dbReference type="SAM" id="SignalP"/>
    </source>
</evidence>
<sequence>MRWSIRFTFLFIIVCAQSYLVPSSSIWSKTSMAESFMKSFTTALGQENVLNDDQMDDIASIRNTLMAAVEKSSGKKNKLKALNMAFASSVAEIAFADMTGMPADVKTEAILNALREAFLRTTGFVDNYSIQEIGALINMFAEATAKVVATREASASARAATSTGCYGRQGGYGCRAGSAGAGAGSSGSYGGAAGAGAAADAGAGGAGVGGCRSGAGAGASSAGTGRYRRGAGAAAAASAAAEAGAEPELEMDPELELDPGLELELEKQYYPYQISVLARDCDSCRPDTGCRVTSPVFETSATVLRSQTGPHSEFETLFGL</sequence>
<gene>
    <name evidence="3" type="primary">MiSp1A2</name>
    <name evidence="3" type="ORF">TNCT_800211</name>
</gene>
<dbReference type="Gene3D" id="1.10.274.70">
    <property type="match status" value="1"/>
</dbReference>
<dbReference type="Pfam" id="PF16763">
    <property type="entry name" value="Spidroin_N"/>
    <property type="match status" value="1"/>
</dbReference>
<keyword evidence="4" id="KW-1185">Reference proteome</keyword>
<proteinExistence type="predicted"/>
<dbReference type="OrthoDB" id="6437801at2759"/>
<dbReference type="InterPro" id="IPR038243">
    <property type="entry name" value="Spidroin_N_sf"/>
</dbReference>
<feature type="domain" description="Spidroin N-terminal" evidence="2">
    <location>
        <begin position="26"/>
        <end position="144"/>
    </location>
</feature>
<feature type="chain" id="PRO_5036459272" evidence="1">
    <location>
        <begin position="19"/>
        <end position="320"/>
    </location>
</feature>
<comment type="caution">
    <text evidence="3">The sequence shown here is derived from an EMBL/GenBank/DDBJ whole genome shotgun (WGS) entry which is preliminary data.</text>
</comment>